<dbReference type="Proteomes" id="UP000836404">
    <property type="component" value="Unassembled WGS sequence"/>
</dbReference>
<gene>
    <name evidence="2" type="ORF">JKILLFL_G516</name>
</gene>
<dbReference type="EMBL" id="CAJHJF010007913">
    <property type="protein sequence ID" value="CAD6965165.1"/>
    <property type="molecule type" value="Genomic_DNA"/>
</dbReference>
<sequence length="101" mass="10715">MAANNNIPPASTTDPEILNIALRALSLDISSATHTQGVVDHTGNKSANEALVSPQHFEAATPRHTPTVSYDGGFSLPFGSMGRSNLAADGQQWDHDWSNSE</sequence>
<name>A0A9N8MA60_9BASI</name>
<proteinExistence type="predicted"/>
<evidence type="ECO:0000256" key="1">
    <source>
        <dbReference type="SAM" id="MobiDB-lite"/>
    </source>
</evidence>
<dbReference type="AlphaFoldDB" id="A0A9N8MA60"/>
<feature type="region of interest" description="Disordered" evidence="1">
    <location>
        <begin position="81"/>
        <end position="101"/>
    </location>
</feature>
<feature type="compositionally biased region" description="Basic and acidic residues" evidence="1">
    <location>
        <begin position="92"/>
        <end position="101"/>
    </location>
</feature>
<evidence type="ECO:0000313" key="2">
    <source>
        <dbReference type="EMBL" id="CAD6965165.1"/>
    </source>
</evidence>
<keyword evidence="3" id="KW-1185">Reference proteome</keyword>
<reference evidence="2 3" key="1">
    <citation type="submission" date="2020-10" db="EMBL/GenBank/DDBJ databases">
        <authorList>
            <person name="Sedaghatjoo S."/>
        </authorList>
    </citation>
    <scope>NUCLEOTIDE SEQUENCE [LARGE SCALE GENOMIC DNA]</scope>
    <source>
        <strain evidence="2 3">LLFL</strain>
    </source>
</reference>
<evidence type="ECO:0000313" key="3">
    <source>
        <dbReference type="Proteomes" id="UP000836404"/>
    </source>
</evidence>
<protein>
    <submittedName>
        <fullName evidence="2">Uncharacterized protein</fullName>
    </submittedName>
</protein>
<comment type="caution">
    <text evidence="2">The sequence shown here is derived from an EMBL/GenBank/DDBJ whole genome shotgun (WGS) entry which is preliminary data.</text>
</comment>
<feature type="non-terminal residue" evidence="2">
    <location>
        <position position="101"/>
    </location>
</feature>
<organism evidence="2 3">
    <name type="scientific">Tilletia laevis</name>
    <dbReference type="NCBI Taxonomy" id="157183"/>
    <lineage>
        <taxon>Eukaryota</taxon>
        <taxon>Fungi</taxon>
        <taxon>Dikarya</taxon>
        <taxon>Basidiomycota</taxon>
        <taxon>Ustilaginomycotina</taxon>
        <taxon>Exobasidiomycetes</taxon>
        <taxon>Tilletiales</taxon>
        <taxon>Tilletiaceae</taxon>
        <taxon>Tilletia</taxon>
    </lineage>
</organism>
<accession>A0A9N8MA60</accession>